<keyword evidence="7 8" id="KW-0472">Membrane</keyword>
<evidence type="ECO:0000256" key="4">
    <source>
        <dbReference type="ARBA" id="ARBA00022692"/>
    </source>
</evidence>
<sequence>MISSLSQSILNGFIEQRIISEEDRNIYEYGIEIAISYLLNFLTMITISFFMNMLIECIVFLIIFVPLKGYTGGYHAPNYIICFVISCLTVTAVLFATKYTSMQINQFILLLTMIMAGVSIYILGPIEDKNKPLTKNEYVHFRAKIKIILIIEFILAIIMNIVGLHRILFIFCSSFVITLGLSLIGYIKNRINEF</sequence>
<organism evidence="9 10">
    <name type="scientific">Sedimentibacter acidaminivorans</name>
    <dbReference type="NCBI Taxonomy" id="913099"/>
    <lineage>
        <taxon>Bacteria</taxon>
        <taxon>Bacillati</taxon>
        <taxon>Bacillota</taxon>
        <taxon>Tissierellia</taxon>
        <taxon>Sedimentibacter</taxon>
    </lineage>
</organism>
<keyword evidence="5" id="KW-0378">Hydrolase</keyword>
<feature type="transmembrane region" description="Helical" evidence="8">
    <location>
        <begin position="145"/>
        <end position="162"/>
    </location>
</feature>
<evidence type="ECO:0000313" key="10">
    <source>
        <dbReference type="Proteomes" id="UP001519342"/>
    </source>
</evidence>
<evidence type="ECO:0000256" key="2">
    <source>
        <dbReference type="ARBA" id="ARBA00022654"/>
    </source>
</evidence>
<evidence type="ECO:0000256" key="3">
    <source>
        <dbReference type="ARBA" id="ARBA00022670"/>
    </source>
</evidence>
<keyword evidence="1" id="KW-1003">Cell membrane</keyword>
<comment type="caution">
    <text evidence="9">The sequence shown here is derived from an EMBL/GenBank/DDBJ whole genome shotgun (WGS) entry which is preliminary data.</text>
</comment>
<evidence type="ECO:0000256" key="8">
    <source>
        <dbReference type="SAM" id="Phobius"/>
    </source>
</evidence>
<evidence type="ECO:0000256" key="6">
    <source>
        <dbReference type="ARBA" id="ARBA00022989"/>
    </source>
</evidence>
<evidence type="ECO:0000313" key="9">
    <source>
        <dbReference type="EMBL" id="MBP1925460.1"/>
    </source>
</evidence>
<protein>
    <submittedName>
        <fullName evidence="9">Accessory gene regulator B</fullName>
    </submittedName>
</protein>
<keyword evidence="3" id="KW-0645">Protease</keyword>
<dbReference type="Pfam" id="PF04647">
    <property type="entry name" value="AgrB"/>
    <property type="match status" value="1"/>
</dbReference>
<name>A0ABS4GCQ1_9FIRM</name>
<gene>
    <name evidence="9" type="ORF">J2Z76_001319</name>
</gene>
<keyword evidence="4 8" id="KW-0812">Transmembrane</keyword>
<keyword evidence="10" id="KW-1185">Reference proteome</keyword>
<accession>A0ABS4GCQ1</accession>
<dbReference type="InterPro" id="IPR006741">
    <property type="entry name" value="AgrB"/>
</dbReference>
<reference evidence="9 10" key="1">
    <citation type="submission" date="2021-03" db="EMBL/GenBank/DDBJ databases">
        <title>Genomic Encyclopedia of Type Strains, Phase IV (KMG-IV): sequencing the most valuable type-strain genomes for metagenomic binning, comparative biology and taxonomic classification.</title>
        <authorList>
            <person name="Goeker M."/>
        </authorList>
    </citation>
    <scope>NUCLEOTIDE SEQUENCE [LARGE SCALE GENOMIC DNA]</scope>
    <source>
        <strain evidence="9 10">DSM 24004</strain>
    </source>
</reference>
<feature type="transmembrane region" description="Helical" evidence="8">
    <location>
        <begin position="79"/>
        <end position="97"/>
    </location>
</feature>
<feature type="transmembrane region" description="Helical" evidence="8">
    <location>
        <begin position="37"/>
        <end position="67"/>
    </location>
</feature>
<feature type="transmembrane region" description="Helical" evidence="8">
    <location>
        <begin position="168"/>
        <end position="187"/>
    </location>
</feature>
<evidence type="ECO:0000256" key="1">
    <source>
        <dbReference type="ARBA" id="ARBA00022475"/>
    </source>
</evidence>
<dbReference type="Proteomes" id="UP001519342">
    <property type="component" value="Unassembled WGS sequence"/>
</dbReference>
<dbReference type="RefSeq" id="WP_209511192.1">
    <property type="nucleotide sequence ID" value="NZ_JAGGKS010000003.1"/>
</dbReference>
<evidence type="ECO:0000256" key="5">
    <source>
        <dbReference type="ARBA" id="ARBA00022801"/>
    </source>
</evidence>
<dbReference type="SMART" id="SM00793">
    <property type="entry name" value="AgrB"/>
    <property type="match status" value="1"/>
</dbReference>
<keyword evidence="2" id="KW-0673">Quorum sensing</keyword>
<dbReference type="EMBL" id="JAGGKS010000003">
    <property type="protein sequence ID" value="MBP1925460.1"/>
    <property type="molecule type" value="Genomic_DNA"/>
</dbReference>
<evidence type="ECO:0000256" key="7">
    <source>
        <dbReference type="ARBA" id="ARBA00023136"/>
    </source>
</evidence>
<keyword evidence="6 8" id="KW-1133">Transmembrane helix</keyword>
<proteinExistence type="predicted"/>
<feature type="transmembrane region" description="Helical" evidence="8">
    <location>
        <begin position="103"/>
        <end position="124"/>
    </location>
</feature>